<dbReference type="PANTHER" id="PTHR24206">
    <property type="entry name" value="OS06G0237300 PROTEIN"/>
    <property type="match status" value="1"/>
</dbReference>
<dbReference type="Proteomes" id="UP001237642">
    <property type="component" value="Unassembled WGS sequence"/>
</dbReference>
<sequence length="170" mass="18516">MRASSSSFDSSVSCCVSLTHLYFSFLSPFFRLKFSLVAMANVAVASVWAHKLSNYSSMEGVLYCKPHFEQLYKESGNFNKNFLSPAKSADQMTPVLTKSPSKAAGMFSGHKINVLPACCTLPSTAVPTYRCKSTVVAKIHQPIHLAKNSTANLVKRHYMSRGAVGVILGV</sequence>
<reference evidence="2" key="2">
    <citation type="submission" date="2023-05" db="EMBL/GenBank/DDBJ databases">
        <authorList>
            <person name="Schelkunov M.I."/>
        </authorList>
    </citation>
    <scope>NUCLEOTIDE SEQUENCE</scope>
    <source>
        <strain evidence="2">Hsosn_3</strain>
        <tissue evidence="2">Leaf</tissue>
    </source>
</reference>
<dbReference type="EMBL" id="JAUIZM010000011">
    <property type="protein sequence ID" value="KAK1355205.1"/>
    <property type="molecule type" value="Genomic_DNA"/>
</dbReference>
<name>A0AAD8GTV3_9APIA</name>
<keyword evidence="1" id="KW-0862">Zinc</keyword>
<comment type="caution">
    <text evidence="2">The sequence shown here is derived from an EMBL/GenBank/DDBJ whole genome shotgun (WGS) entry which is preliminary data.</text>
</comment>
<keyword evidence="1" id="KW-0479">Metal-binding</keyword>
<dbReference type="AlphaFoldDB" id="A0AAD8GTV3"/>
<keyword evidence="3" id="KW-1185">Reference proteome</keyword>
<evidence type="ECO:0000313" key="2">
    <source>
        <dbReference type="EMBL" id="KAK1355205.1"/>
    </source>
</evidence>
<accession>A0AAD8GTV3</accession>
<keyword evidence="1" id="KW-0440">LIM domain</keyword>
<evidence type="ECO:0000256" key="1">
    <source>
        <dbReference type="ARBA" id="ARBA00023038"/>
    </source>
</evidence>
<dbReference type="SUPFAM" id="SSF57716">
    <property type="entry name" value="Glucocorticoid receptor-like (DNA-binding domain)"/>
    <property type="match status" value="1"/>
</dbReference>
<reference evidence="2" key="1">
    <citation type="submission" date="2023-02" db="EMBL/GenBank/DDBJ databases">
        <title>Genome of toxic invasive species Heracleum sosnowskyi carries increased number of genes despite the absence of recent whole-genome duplications.</title>
        <authorList>
            <person name="Schelkunov M."/>
            <person name="Shtratnikova V."/>
            <person name="Makarenko M."/>
            <person name="Klepikova A."/>
            <person name="Omelchenko D."/>
            <person name="Novikova G."/>
            <person name="Obukhova E."/>
            <person name="Bogdanov V."/>
            <person name="Penin A."/>
            <person name="Logacheva M."/>
        </authorList>
    </citation>
    <scope>NUCLEOTIDE SEQUENCE</scope>
    <source>
        <strain evidence="2">Hsosn_3</strain>
        <tissue evidence="2">Leaf</tissue>
    </source>
</reference>
<organism evidence="2 3">
    <name type="scientific">Heracleum sosnowskyi</name>
    <dbReference type="NCBI Taxonomy" id="360622"/>
    <lineage>
        <taxon>Eukaryota</taxon>
        <taxon>Viridiplantae</taxon>
        <taxon>Streptophyta</taxon>
        <taxon>Embryophyta</taxon>
        <taxon>Tracheophyta</taxon>
        <taxon>Spermatophyta</taxon>
        <taxon>Magnoliopsida</taxon>
        <taxon>eudicotyledons</taxon>
        <taxon>Gunneridae</taxon>
        <taxon>Pentapetalae</taxon>
        <taxon>asterids</taxon>
        <taxon>campanulids</taxon>
        <taxon>Apiales</taxon>
        <taxon>Apiaceae</taxon>
        <taxon>Apioideae</taxon>
        <taxon>apioid superclade</taxon>
        <taxon>Tordylieae</taxon>
        <taxon>Tordyliinae</taxon>
        <taxon>Heracleum</taxon>
    </lineage>
</organism>
<proteinExistence type="predicted"/>
<evidence type="ECO:0000313" key="3">
    <source>
        <dbReference type="Proteomes" id="UP001237642"/>
    </source>
</evidence>
<gene>
    <name evidence="2" type="ORF">POM88_048461</name>
</gene>
<protein>
    <submittedName>
        <fullName evidence="2">Uncharacterized protein</fullName>
    </submittedName>
</protein>